<dbReference type="Pfam" id="PF01569">
    <property type="entry name" value="PAP2"/>
    <property type="match status" value="1"/>
</dbReference>
<organism evidence="3 4">
    <name type="scientific">Hymenobacter setariae</name>
    <dbReference type="NCBI Taxonomy" id="2594794"/>
    <lineage>
        <taxon>Bacteria</taxon>
        <taxon>Pseudomonadati</taxon>
        <taxon>Bacteroidota</taxon>
        <taxon>Cytophagia</taxon>
        <taxon>Cytophagales</taxon>
        <taxon>Hymenobacteraceae</taxon>
        <taxon>Hymenobacter</taxon>
    </lineage>
</organism>
<evidence type="ECO:0000259" key="2">
    <source>
        <dbReference type="SMART" id="SM00014"/>
    </source>
</evidence>
<feature type="domain" description="Phosphatidic acid phosphatase type 2/haloperoxidase" evidence="2">
    <location>
        <begin position="65"/>
        <end position="183"/>
    </location>
</feature>
<dbReference type="SMART" id="SM00014">
    <property type="entry name" value="acidPPc"/>
    <property type="match status" value="1"/>
</dbReference>
<feature type="transmembrane region" description="Helical" evidence="1">
    <location>
        <begin position="41"/>
        <end position="58"/>
    </location>
</feature>
<name>A0A558BR62_9BACT</name>
<accession>A0A558BR62</accession>
<evidence type="ECO:0000313" key="4">
    <source>
        <dbReference type="Proteomes" id="UP000317624"/>
    </source>
</evidence>
<dbReference type="InterPro" id="IPR036938">
    <property type="entry name" value="PAP2/HPO_sf"/>
</dbReference>
<comment type="caution">
    <text evidence="3">The sequence shown here is derived from an EMBL/GenBank/DDBJ whole genome shotgun (WGS) entry which is preliminary data.</text>
</comment>
<proteinExistence type="predicted"/>
<dbReference type="Proteomes" id="UP000317624">
    <property type="component" value="Unassembled WGS sequence"/>
</dbReference>
<feature type="transmembrane region" description="Helical" evidence="1">
    <location>
        <begin position="168"/>
        <end position="186"/>
    </location>
</feature>
<protein>
    <submittedName>
        <fullName evidence="3">Phosphatase PAP2 family protein</fullName>
    </submittedName>
</protein>
<keyword evidence="1" id="KW-1133">Transmembrane helix</keyword>
<keyword evidence="4" id="KW-1185">Reference proteome</keyword>
<keyword evidence="1" id="KW-0812">Transmembrane</keyword>
<dbReference type="Gene3D" id="1.20.144.10">
    <property type="entry name" value="Phosphatidic acid phosphatase type 2/haloperoxidase"/>
    <property type="match status" value="1"/>
</dbReference>
<feature type="transmembrane region" description="Helical" evidence="1">
    <location>
        <begin position="113"/>
        <end position="134"/>
    </location>
</feature>
<dbReference type="InterPro" id="IPR000326">
    <property type="entry name" value="PAP2/HPO"/>
</dbReference>
<dbReference type="SUPFAM" id="SSF48317">
    <property type="entry name" value="Acid phosphatase/Vanadium-dependent haloperoxidase"/>
    <property type="match status" value="1"/>
</dbReference>
<feature type="transmembrane region" description="Helical" evidence="1">
    <location>
        <begin position="65"/>
        <end position="84"/>
    </location>
</feature>
<dbReference type="EMBL" id="VMRJ01000004">
    <property type="protein sequence ID" value="TVT39010.1"/>
    <property type="molecule type" value="Genomic_DNA"/>
</dbReference>
<dbReference type="PANTHER" id="PTHR14969:SF13">
    <property type="entry name" value="AT30094P"/>
    <property type="match status" value="1"/>
</dbReference>
<sequence>MTVASLTRTFFTDLDHQLLLAINHAHTPALDRFMIFVSDRYVWFPAYALLILWLIDIFRRQAWQLLLLLIGAVALADSIASKLFKPFFARLRPCHAPGLMGQLHLPDGCGGQFGFLSSHAANSFALAVFLLLVLPGRRFRALQIVAFLWAGLLSYSRMYLGAHYPSDVLGGALIGAALGVGATWIFRRWGGGSQALM</sequence>
<dbReference type="OrthoDB" id="5289372at2"/>
<dbReference type="AlphaFoldDB" id="A0A558BR62"/>
<evidence type="ECO:0000313" key="3">
    <source>
        <dbReference type="EMBL" id="TVT39010.1"/>
    </source>
</evidence>
<evidence type="ECO:0000256" key="1">
    <source>
        <dbReference type="SAM" id="Phobius"/>
    </source>
</evidence>
<dbReference type="RefSeq" id="WP_144849444.1">
    <property type="nucleotide sequence ID" value="NZ_VMRJ01000004.1"/>
</dbReference>
<gene>
    <name evidence="3" type="ORF">FNT36_15195</name>
</gene>
<reference evidence="3 4" key="1">
    <citation type="submission" date="2019-07" db="EMBL/GenBank/DDBJ databases">
        <title>Hymenobacter sp. straun FUR1 Genome sequencing and assembly.</title>
        <authorList>
            <person name="Chhetri G."/>
        </authorList>
    </citation>
    <scope>NUCLEOTIDE SEQUENCE [LARGE SCALE GENOMIC DNA]</scope>
    <source>
        <strain evidence="3 4">Fur1</strain>
    </source>
</reference>
<feature type="transmembrane region" description="Helical" evidence="1">
    <location>
        <begin position="141"/>
        <end position="162"/>
    </location>
</feature>
<keyword evidence="1" id="KW-0472">Membrane</keyword>
<dbReference type="PANTHER" id="PTHR14969">
    <property type="entry name" value="SPHINGOSINE-1-PHOSPHATE PHOSPHOHYDROLASE"/>
    <property type="match status" value="1"/>
</dbReference>